<dbReference type="SMART" id="SM00290">
    <property type="entry name" value="ZnF_UBP"/>
    <property type="match status" value="1"/>
</dbReference>
<dbReference type="EMBL" id="CP032427">
    <property type="protein sequence ID" value="AYC36295.1"/>
    <property type="molecule type" value="Genomic_DNA"/>
</dbReference>
<protein>
    <recommendedName>
        <fullName evidence="1">UBP-type domain-containing protein</fullName>
    </recommendedName>
</protein>
<name>A0AAI8KV68_9ACTN</name>
<dbReference type="RefSeq" id="WP_120049776.1">
    <property type="nucleotide sequence ID" value="NZ_CP032427.1"/>
</dbReference>
<dbReference type="PROSITE" id="PS50271">
    <property type="entry name" value="ZF_UBP"/>
    <property type="match status" value="1"/>
</dbReference>
<dbReference type="Gene3D" id="2.170.150.40">
    <property type="entry name" value="Domain of unknown function (DUF427)"/>
    <property type="match status" value="1"/>
</dbReference>
<dbReference type="SUPFAM" id="SSF57850">
    <property type="entry name" value="RING/U-box"/>
    <property type="match status" value="1"/>
</dbReference>
<dbReference type="PANTHER" id="PTHR43058:SF1">
    <property type="entry name" value="DUF427 DOMAIN-CONTAINING PROTEIN"/>
    <property type="match status" value="1"/>
</dbReference>
<feature type="domain" description="UBP-type" evidence="1">
    <location>
        <begin position="16"/>
        <end position="118"/>
    </location>
</feature>
<dbReference type="Proteomes" id="UP000265765">
    <property type="component" value="Chromosome"/>
</dbReference>
<evidence type="ECO:0000313" key="2">
    <source>
        <dbReference type="EMBL" id="AYC36295.1"/>
    </source>
</evidence>
<dbReference type="KEGG" id="sge:DWG14_00504"/>
<dbReference type="AlphaFoldDB" id="A0AAI8KV68"/>
<reference evidence="2 3" key="1">
    <citation type="submission" date="2018-09" db="EMBL/GenBank/DDBJ databases">
        <title>Production of Trimethoprim by Streptomyces sp. 3E-1.</title>
        <authorList>
            <person name="Kang H.J."/>
            <person name="Kim S.B."/>
        </authorList>
    </citation>
    <scope>NUCLEOTIDE SEQUENCE [LARGE SCALE GENOMIC DNA]</scope>
    <source>
        <strain evidence="2 3">3E-1</strain>
    </source>
</reference>
<dbReference type="InterPro" id="IPR038694">
    <property type="entry name" value="DUF427_sf"/>
</dbReference>
<dbReference type="InterPro" id="IPR007361">
    <property type="entry name" value="DUF427"/>
</dbReference>
<proteinExistence type="predicted"/>
<dbReference type="GeneID" id="91287491"/>
<dbReference type="Pfam" id="PF02148">
    <property type="entry name" value="zf-UBP"/>
    <property type="match status" value="1"/>
</dbReference>
<dbReference type="InterPro" id="IPR001607">
    <property type="entry name" value="Znf_UBP"/>
</dbReference>
<sequence length="265" mass="29283">MTRWTPRHDGGRPSGRDCTHTWTADPAPLSETCLSCAARGRVPGDLLLCLTCGHVGCSDSSPGAHATAHFDSSRHPAARSLTAGQAWAWCYVDEVYLNALDDHQPPSAPRPAESVWDYPRPPALHHDDRLVRVECAGQVVAETHTAIRVLETSHPPVFYIPAHDIRTEFVFPAHSGRTWCEWKGAARYWDVIVGDDVRARAAWSYPHPEPDYTALTDHLAFYPSRMDRCTVAGEDVTPQEGDFYGGWITSEIQGPFKGAPGTSLW</sequence>
<dbReference type="PANTHER" id="PTHR43058">
    <property type="entry name" value="SLR0655 PROTEIN"/>
    <property type="match status" value="1"/>
</dbReference>
<gene>
    <name evidence="2" type="ORF">DWG14_00504</name>
</gene>
<evidence type="ECO:0000313" key="3">
    <source>
        <dbReference type="Proteomes" id="UP000265765"/>
    </source>
</evidence>
<dbReference type="InterPro" id="IPR013083">
    <property type="entry name" value="Znf_RING/FYVE/PHD"/>
</dbReference>
<dbReference type="GO" id="GO:0008270">
    <property type="term" value="F:zinc ion binding"/>
    <property type="evidence" value="ECO:0007669"/>
    <property type="project" value="InterPro"/>
</dbReference>
<accession>A0AAI8KV68</accession>
<dbReference type="Pfam" id="PF04248">
    <property type="entry name" value="NTP_transf_9"/>
    <property type="match status" value="1"/>
</dbReference>
<organism evidence="2 3">
    <name type="scientific">Streptomyces griseorubiginosus</name>
    <dbReference type="NCBI Taxonomy" id="67304"/>
    <lineage>
        <taxon>Bacteria</taxon>
        <taxon>Bacillati</taxon>
        <taxon>Actinomycetota</taxon>
        <taxon>Actinomycetes</taxon>
        <taxon>Kitasatosporales</taxon>
        <taxon>Streptomycetaceae</taxon>
        <taxon>Streptomyces</taxon>
    </lineage>
</organism>
<dbReference type="Gene3D" id="3.30.40.10">
    <property type="entry name" value="Zinc/RING finger domain, C3HC4 (zinc finger)"/>
    <property type="match status" value="1"/>
</dbReference>
<evidence type="ECO:0000259" key="1">
    <source>
        <dbReference type="PROSITE" id="PS50271"/>
    </source>
</evidence>